<protein>
    <recommendedName>
        <fullName evidence="4">Ribosomal protein L7/L12 C-terminal domain-containing protein</fullName>
    </recommendedName>
</protein>
<reference evidence="2 3" key="1">
    <citation type="journal article" date="2019" name="Sci. Rep.">
        <title>Sulfobacillus thermotolerans: new insights into resistance and metabolic capacities of acidophilic chemolithotrophs.</title>
        <authorList>
            <person name="Panyushkina A.E."/>
            <person name="Babenko V.V."/>
            <person name="Nikitina A.S."/>
            <person name="Selezneva O.V."/>
            <person name="Tsaplina I.A."/>
            <person name="Letarova M.A."/>
            <person name="Kostryukova E.S."/>
            <person name="Letarov A.V."/>
        </authorList>
    </citation>
    <scope>NUCLEOTIDE SEQUENCE [LARGE SCALE GENOMIC DNA]</scope>
    <source>
        <strain evidence="2 3">Kr1</strain>
    </source>
</reference>
<dbReference type="EMBL" id="CP019454">
    <property type="protein sequence ID" value="AUW93731.1"/>
    <property type="molecule type" value="Genomic_DNA"/>
</dbReference>
<evidence type="ECO:0008006" key="4">
    <source>
        <dbReference type="Google" id="ProtNLM"/>
    </source>
</evidence>
<keyword evidence="1" id="KW-0472">Membrane</keyword>
<dbReference type="Proteomes" id="UP000325292">
    <property type="component" value="Chromosome"/>
</dbReference>
<dbReference type="RefSeq" id="WP_103377016.1">
    <property type="nucleotide sequence ID" value="NZ_CP133983.1"/>
</dbReference>
<organism evidence="2 3">
    <name type="scientific">Sulfobacillus thermotolerans</name>
    <dbReference type="NCBI Taxonomy" id="338644"/>
    <lineage>
        <taxon>Bacteria</taxon>
        <taxon>Bacillati</taxon>
        <taxon>Bacillota</taxon>
        <taxon>Clostridia</taxon>
        <taxon>Eubacteriales</taxon>
        <taxon>Clostridiales Family XVII. Incertae Sedis</taxon>
        <taxon>Sulfobacillus</taxon>
    </lineage>
</organism>
<keyword evidence="1" id="KW-1133">Transmembrane helix</keyword>
<keyword evidence="1" id="KW-0812">Transmembrane</keyword>
<sequence length="98" mass="11647">MEWIALITALGFLGMIMFLHHRLKTLEYQQRALMELLWEVSPDQSPQEEVRSLLDQGRRIEAIRVIKKRYQCSLLQAKNIVEQIEGGRHHRRSILRPK</sequence>
<evidence type="ECO:0000313" key="2">
    <source>
        <dbReference type="EMBL" id="AUW93731.1"/>
    </source>
</evidence>
<feature type="transmembrane region" description="Helical" evidence="1">
    <location>
        <begin position="6"/>
        <end position="23"/>
    </location>
</feature>
<name>A0ABM6RR09_9FIRM</name>
<evidence type="ECO:0000313" key="3">
    <source>
        <dbReference type="Proteomes" id="UP000325292"/>
    </source>
</evidence>
<keyword evidence="3" id="KW-1185">Reference proteome</keyword>
<gene>
    <name evidence="2" type="ORF">BXT84_07060</name>
</gene>
<proteinExistence type="predicted"/>
<evidence type="ECO:0000256" key="1">
    <source>
        <dbReference type="SAM" id="Phobius"/>
    </source>
</evidence>
<accession>A0ABM6RR09</accession>